<gene>
    <name evidence="2" type="ORF">GCM10008014_16690</name>
</gene>
<dbReference type="InterPro" id="IPR036249">
    <property type="entry name" value="Thioredoxin-like_sf"/>
</dbReference>
<dbReference type="SUPFAM" id="SSF52833">
    <property type="entry name" value="Thioredoxin-like"/>
    <property type="match status" value="1"/>
</dbReference>
<dbReference type="Proteomes" id="UP000652153">
    <property type="component" value="Unassembled WGS sequence"/>
</dbReference>
<dbReference type="EMBL" id="BMFU01000002">
    <property type="protein sequence ID" value="GGH51115.1"/>
    <property type="molecule type" value="Genomic_DNA"/>
</dbReference>
<name>A0ABQ1Z5H0_9BACL</name>
<protein>
    <recommendedName>
        <fullName evidence="1">DSBA-like thioredoxin domain-containing protein</fullName>
    </recommendedName>
</protein>
<keyword evidence="3" id="KW-1185">Reference proteome</keyword>
<evidence type="ECO:0000313" key="2">
    <source>
        <dbReference type="EMBL" id="GGH51115.1"/>
    </source>
</evidence>
<dbReference type="InterPro" id="IPR001853">
    <property type="entry name" value="DSBA-like_thioredoxin_dom"/>
</dbReference>
<dbReference type="Gene3D" id="3.40.30.10">
    <property type="entry name" value="Glutaredoxin"/>
    <property type="match status" value="1"/>
</dbReference>
<dbReference type="Gene3D" id="1.10.472.60">
    <property type="entry name" value="putative protein disulfide isomerase domain"/>
    <property type="match status" value="1"/>
</dbReference>
<accession>A0ABQ1Z5H0</accession>
<dbReference type="PROSITE" id="PS00194">
    <property type="entry name" value="THIOREDOXIN_1"/>
    <property type="match status" value="1"/>
</dbReference>
<feature type="domain" description="DSBA-like thioredoxin" evidence="1">
    <location>
        <begin position="52"/>
        <end position="244"/>
    </location>
</feature>
<dbReference type="RefSeq" id="WP_308423449.1">
    <property type="nucleotide sequence ID" value="NZ_BMFU01000002.1"/>
</dbReference>
<dbReference type="CDD" id="cd03025">
    <property type="entry name" value="DsbA_FrnE_like"/>
    <property type="match status" value="1"/>
</dbReference>
<dbReference type="Pfam" id="PF01323">
    <property type="entry name" value="DSBA"/>
    <property type="match status" value="1"/>
</dbReference>
<comment type="caution">
    <text evidence="2">The sequence shown here is derived from an EMBL/GenBank/DDBJ whole genome shotgun (WGS) entry which is preliminary data.</text>
</comment>
<dbReference type="InterPro" id="IPR017937">
    <property type="entry name" value="Thioredoxin_CS"/>
</dbReference>
<evidence type="ECO:0000313" key="3">
    <source>
        <dbReference type="Proteomes" id="UP000652153"/>
    </source>
</evidence>
<proteinExistence type="predicted"/>
<organism evidence="2 3">
    <name type="scientific">Paenibacillus silvae</name>
    <dbReference type="NCBI Taxonomy" id="1325358"/>
    <lineage>
        <taxon>Bacteria</taxon>
        <taxon>Bacillati</taxon>
        <taxon>Bacillota</taxon>
        <taxon>Bacilli</taxon>
        <taxon>Bacillales</taxon>
        <taxon>Paenibacillaceae</taxon>
        <taxon>Paenibacillus</taxon>
    </lineage>
</organism>
<evidence type="ECO:0000259" key="1">
    <source>
        <dbReference type="Pfam" id="PF01323"/>
    </source>
</evidence>
<reference evidence="3" key="1">
    <citation type="journal article" date="2019" name="Int. J. Syst. Evol. Microbiol.">
        <title>The Global Catalogue of Microorganisms (GCM) 10K type strain sequencing project: providing services to taxonomists for standard genome sequencing and annotation.</title>
        <authorList>
            <consortium name="The Broad Institute Genomics Platform"/>
            <consortium name="The Broad Institute Genome Sequencing Center for Infectious Disease"/>
            <person name="Wu L."/>
            <person name="Ma J."/>
        </authorList>
    </citation>
    <scope>NUCLEOTIDE SEQUENCE [LARGE SCALE GENOMIC DNA]</scope>
    <source>
        <strain evidence="3">CGMCC 1.12770</strain>
    </source>
</reference>
<sequence>MNIQIKIENKHKYNYYSYILCDLRNFIYVFFAIQKMDEKGVIMISEKELIYVWDAYCGWCYGFSSTIRSLHENHPEWPLTILSGGLFVGDRSHSIAAFPHIPEANKRISQITGAKFGLAYQELLNEGSFVLDSESAAIGFYALRSLAPDRAMDLASAMQKAFYYDGLSLSAPQTYYKIAVDHHMDADTVMKLLNNQETVAEVHKEFDKVQRLGVNSYPTLLLRDGANFVSLGATMDIDELEKRLASTIVAQPTKEDQCEVDNKTGRIYDC</sequence>